<reference evidence="2 3" key="1">
    <citation type="submission" date="2019-03" db="EMBL/GenBank/DDBJ databases">
        <title>Genomic Encyclopedia of Archaeal and Bacterial Type Strains, Phase II (KMG-II): from individual species to whole genera.</title>
        <authorList>
            <person name="Goeker M."/>
        </authorList>
    </citation>
    <scope>NUCLEOTIDE SEQUENCE [LARGE SCALE GENOMIC DNA]</scope>
    <source>
        <strain evidence="2 3">DSM 15388</strain>
    </source>
</reference>
<feature type="transmembrane region" description="Helical" evidence="1">
    <location>
        <begin position="7"/>
        <end position="29"/>
    </location>
</feature>
<dbReference type="AlphaFoldDB" id="A0A4R3I9V6"/>
<keyword evidence="1" id="KW-0812">Transmembrane</keyword>
<evidence type="ECO:0000313" key="3">
    <source>
        <dbReference type="Proteomes" id="UP000295793"/>
    </source>
</evidence>
<evidence type="ECO:0000313" key="2">
    <source>
        <dbReference type="EMBL" id="TCS41095.1"/>
    </source>
</evidence>
<evidence type="ECO:0000256" key="1">
    <source>
        <dbReference type="SAM" id="Phobius"/>
    </source>
</evidence>
<keyword evidence="1" id="KW-0472">Membrane</keyword>
<proteinExistence type="predicted"/>
<keyword evidence="1" id="KW-1133">Transmembrane helix</keyword>
<keyword evidence="3" id="KW-1185">Reference proteome</keyword>
<sequence>MNFATELFLQAFGLIFSVVIIAEIVVKVLGTVSHEEEN</sequence>
<protein>
    <submittedName>
        <fullName evidence="2">Uncharacterized protein</fullName>
    </submittedName>
</protein>
<comment type="caution">
    <text evidence="2">The sequence shown here is derived from an EMBL/GenBank/DDBJ whole genome shotgun (WGS) entry which is preliminary data.</text>
</comment>
<organism evidence="2 3">
    <name type="scientific">Reinekea marinisedimentorum</name>
    <dbReference type="NCBI Taxonomy" id="230495"/>
    <lineage>
        <taxon>Bacteria</taxon>
        <taxon>Pseudomonadati</taxon>
        <taxon>Pseudomonadota</taxon>
        <taxon>Gammaproteobacteria</taxon>
        <taxon>Oceanospirillales</taxon>
        <taxon>Saccharospirillaceae</taxon>
        <taxon>Reinekea</taxon>
    </lineage>
</organism>
<gene>
    <name evidence="2" type="ORF">BCF53_107109</name>
</gene>
<dbReference type="EMBL" id="SLZR01000007">
    <property type="protein sequence ID" value="TCS41095.1"/>
    <property type="molecule type" value="Genomic_DNA"/>
</dbReference>
<name>A0A4R3I9V6_9GAMM</name>
<dbReference type="Proteomes" id="UP000295793">
    <property type="component" value="Unassembled WGS sequence"/>
</dbReference>
<accession>A0A4R3I9V6</accession>